<protein>
    <submittedName>
        <fullName evidence="1">Uncharacterized protein</fullName>
    </submittedName>
</protein>
<reference evidence="1" key="1">
    <citation type="journal article" date="2021" name="Environ. Microbiol.">
        <title>New insights into the diversity and evolution of the archaeal mobilome from three complete genomes of Saccharolobus shibatae.</title>
        <authorList>
            <person name="Medvedeva S."/>
            <person name="Brandt D."/>
            <person name="Cvirkaite-Krupovic V."/>
            <person name="Liu Y."/>
            <person name="Severinov K."/>
            <person name="Ishino S."/>
            <person name="Ishino Y."/>
            <person name="Prangishvili D."/>
            <person name="Kalinowski J."/>
            <person name="Krupovic M."/>
        </authorList>
    </citation>
    <scope>NUCLEOTIDE SEQUENCE</scope>
    <source>
        <strain evidence="1">B12</strain>
    </source>
</reference>
<name>A0A8F5GTX8_SACSH</name>
<dbReference type="GeneID" id="71775478"/>
<dbReference type="EMBL" id="CP077717">
    <property type="protein sequence ID" value="QXJ28832.1"/>
    <property type="molecule type" value="Genomic_DNA"/>
</dbReference>
<gene>
    <name evidence="1" type="ORF">J5U23_01701</name>
</gene>
<evidence type="ECO:0000313" key="2">
    <source>
        <dbReference type="Proteomes" id="UP000694018"/>
    </source>
</evidence>
<dbReference type="KEGG" id="sshi:J5U23_01701"/>
<dbReference type="RefSeq" id="WP_244988761.1">
    <property type="nucleotide sequence ID" value="NZ_CP077717.1"/>
</dbReference>
<dbReference type="AlphaFoldDB" id="A0A8F5GTX8"/>
<accession>A0A8F5GTX8</accession>
<proteinExistence type="predicted"/>
<evidence type="ECO:0000313" key="1">
    <source>
        <dbReference type="EMBL" id="QXJ28832.1"/>
    </source>
</evidence>
<organism evidence="1 2">
    <name type="scientific">Saccharolobus shibatae (strain ATCC 51178 / DSM 5389 / JCM 8931 / NBRC 15437 / B12)</name>
    <name type="common">Sulfolobus shibatae</name>
    <dbReference type="NCBI Taxonomy" id="523848"/>
    <lineage>
        <taxon>Archaea</taxon>
        <taxon>Thermoproteota</taxon>
        <taxon>Thermoprotei</taxon>
        <taxon>Sulfolobales</taxon>
        <taxon>Sulfolobaceae</taxon>
        <taxon>Saccharolobus</taxon>
    </lineage>
</organism>
<dbReference type="Proteomes" id="UP000694018">
    <property type="component" value="Chromosome"/>
</dbReference>
<sequence length="46" mass="5177">MIEDCEIPKALVTYAYLNARNERVSKEVKVTPSKTGRVLIIVLESV</sequence>